<protein>
    <submittedName>
        <fullName evidence="2">GNAT family N-acetyltransferase</fullName>
    </submittedName>
</protein>
<accession>A0A6L6QMV5</accession>
<dbReference type="InterPro" id="IPR016181">
    <property type="entry name" value="Acyl_CoA_acyltransferase"/>
</dbReference>
<gene>
    <name evidence="2" type="ORF">GM658_23240</name>
</gene>
<feature type="domain" description="N-acetyltransferase" evidence="1">
    <location>
        <begin position="3"/>
        <end position="162"/>
    </location>
</feature>
<evidence type="ECO:0000259" key="1">
    <source>
        <dbReference type="PROSITE" id="PS51186"/>
    </source>
</evidence>
<reference evidence="2 3" key="1">
    <citation type="submission" date="2019-11" db="EMBL/GenBank/DDBJ databases">
        <title>Type strains purchased from KCTC, JCM and DSMZ.</title>
        <authorList>
            <person name="Lu H."/>
        </authorList>
    </citation>
    <scope>NUCLEOTIDE SEQUENCE [LARGE SCALE GENOMIC DNA]</scope>
    <source>
        <strain evidence="2 3">JCM 31587</strain>
    </source>
</reference>
<dbReference type="PROSITE" id="PS51186">
    <property type="entry name" value="GNAT"/>
    <property type="match status" value="1"/>
</dbReference>
<dbReference type="InterPro" id="IPR052742">
    <property type="entry name" value="Mito_N-acetyltransferase"/>
</dbReference>
<organism evidence="2 3">
    <name type="scientific">Massilia eburnea</name>
    <dbReference type="NCBI Taxonomy" id="1776165"/>
    <lineage>
        <taxon>Bacteria</taxon>
        <taxon>Pseudomonadati</taxon>
        <taxon>Pseudomonadota</taxon>
        <taxon>Betaproteobacteria</taxon>
        <taxon>Burkholderiales</taxon>
        <taxon>Oxalobacteraceae</taxon>
        <taxon>Telluria group</taxon>
        <taxon>Massilia</taxon>
    </lineage>
</organism>
<evidence type="ECO:0000313" key="2">
    <source>
        <dbReference type="EMBL" id="MTW13530.1"/>
    </source>
</evidence>
<dbReference type="InterPro" id="IPR000182">
    <property type="entry name" value="GNAT_dom"/>
</dbReference>
<dbReference type="Gene3D" id="3.40.630.30">
    <property type="match status" value="1"/>
</dbReference>
<keyword evidence="2" id="KW-0808">Transferase</keyword>
<keyword evidence="3" id="KW-1185">Reference proteome</keyword>
<name>A0A6L6QMV5_9BURK</name>
<dbReference type="Pfam" id="PF00583">
    <property type="entry name" value="Acetyltransf_1"/>
    <property type="match status" value="1"/>
</dbReference>
<dbReference type="GO" id="GO:0016747">
    <property type="term" value="F:acyltransferase activity, transferring groups other than amino-acyl groups"/>
    <property type="evidence" value="ECO:0007669"/>
    <property type="project" value="InterPro"/>
</dbReference>
<sequence length="164" mass="17686">MTLEIRRAAPEDLDAMWAIFQPLLAGGDAFPFGPGFEKSTFQLHWFTSHAAYVAESGGGIVGMYKMGANYPDHGAHVASATYAVAAQAQGRGIGRALVEHSLAQARAEGFLAMQFNYVVGTNAPAMALYRKLGFNIAGTLPQAFRHGEQGLVDAYVLHRFLEQP</sequence>
<dbReference type="SUPFAM" id="SSF55729">
    <property type="entry name" value="Acyl-CoA N-acyltransferases (Nat)"/>
    <property type="match status" value="1"/>
</dbReference>
<dbReference type="Proteomes" id="UP000472320">
    <property type="component" value="Unassembled WGS sequence"/>
</dbReference>
<dbReference type="AlphaFoldDB" id="A0A6L6QMV5"/>
<dbReference type="EMBL" id="WNKX01000023">
    <property type="protein sequence ID" value="MTW13530.1"/>
    <property type="molecule type" value="Genomic_DNA"/>
</dbReference>
<dbReference type="OrthoDB" id="9788300at2"/>
<dbReference type="RefSeq" id="WP_155456447.1">
    <property type="nucleotide sequence ID" value="NZ_WNKX01000023.1"/>
</dbReference>
<dbReference type="CDD" id="cd04301">
    <property type="entry name" value="NAT_SF"/>
    <property type="match status" value="1"/>
</dbReference>
<proteinExistence type="predicted"/>
<comment type="caution">
    <text evidence="2">The sequence shown here is derived from an EMBL/GenBank/DDBJ whole genome shotgun (WGS) entry which is preliminary data.</text>
</comment>
<dbReference type="PANTHER" id="PTHR43138:SF1">
    <property type="entry name" value="N-ACETYLTRANSFERASE ACA1"/>
    <property type="match status" value="1"/>
</dbReference>
<evidence type="ECO:0000313" key="3">
    <source>
        <dbReference type="Proteomes" id="UP000472320"/>
    </source>
</evidence>
<dbReference type="PANTHER" id="PTHR43138">
    <property type="entry name" value="ACETYLTRANSFERASE, GNAT FAMILY"/>
    <property type="match status" value="1"/>
</dbReference>